<reference evidence="9 10" key="1">
    <citation type="journal article" date="2013" name="Curr. Biol.">
        <title>The Genome of the Foraminiferan Reticulomyxa filosa.</title>
        <authorList>
            <person name="Glockner G."/>
            <person name="Hulsmann N."/>
            <person name="Schleicher M."/>
            <person name="Noegel A.A."/>
            <person name="Eichinger L."/>
            <person name="Gallinger C."/>
            <person name="Pawlowski J."/>
            <person name="Sierra R."/>
            <person name="Euteneuer U."/>
            <person name="Pillet L."/>
            <person name="Moustafa A."/>
            <person name="Platzer M."/>
            <person name="Groth M."/>
            <person name="Szafranski K."/>
            <person name="Schliwa M."/>
        </authorList>
    </citation>
    <scope>NUCLEOTIDE SEQUENCE [LARGE SCALE GENOMIC DNA]</scope>
</reference>
<evidence type="ECO:0000256" key="1">
    <source>
        <dbReference type="ARBA" id="ARBA00004141"/>
    </source>
</evidence>
<evidence type="ECO:0000259" key="8">
    <source>
        <dbReference type="PROSITE" id="PS50929"/>
    </source>
</evidence>
<name>X6M891_RETFI</name>
<feature type="transmembrane region" description="Helical" evidence="7">
    <location>
        <begin position="198"/>
        <end position="219"/>
    </location>
</feature>
<feature type="transmembrane region" description="Helical" evidence="7">
    <location>
        <begin position="53"/>
        <end position="77"/>
    </location>
</feature>
<keyword evidence="6 7" id="KW-0472">Membrane</keyword>
<feature type="transmembrane region" description="Helical" evidence="7">
    <location>
        <begin position="323"/>
        <end position="346"/>
    </location>
</feature>
<keyword evidence="10" id="KW-1185">Reference proteome</keyword>
<organism evidence="9 10">
    <name type="scientific">Reticulomyxa filosa</name>
    <dbReference type="NCBI Taxonomy" id="46433"/>
    <lineage>
        <taxon>Eukaryota</taxon>
        <taxon>Sar</taxon>
        <taxon>Rhizaria</taxon>
        <taxon>Retaria</taxon>
        <taxon>Foraminifera</taxon>
        <taxon>Monothalamids</taxon>
        <taxon>Reticulomyxidae</taxon>
        <taxon>Reticulomyxa</taxon>
    </lineage>
</organism>
<feature type="non-terminal residue" evidence="9">
    <location>
        <position position="375"/>
    </location>
</feature>
<feature type="transmembrane region" description="Helical" evidence="7">
    <location>
        <begin position="281"/>
        <end position="303"/>
    </location>
</feature>
<dbReference type="GO" id="GO:0005524">
    <property type="term" value="F:ATP binding"/>
    <property type="evidence" value="ECO:0007669"/>
    <property type="project" value="InterPro"/>
</dbReference>
<dbReference type="CDD" id="cd18577">
    <property type="entry name" value="ABC_6TM_Pgp_ABCB1_D1_like"/>
    <property type="match status" value="1"/>
</dbReference>
<dbReference type="InterPro" id="IPR011527">
    <property type="entry name" value="ABC1_TM_dom"/>
</dbReference>
<dbReference type="Gene3D" id="1.20.1560.10">
    <property type="entry name" value="ABC transporter type 1, transmembrane domain"/>
    <property type="match status" value="1"/>
</dbReference>
<dbReference type="PANTHER" id="PTHR43394:SF11">
    <property type="entry name" value="ATP-BINDING CASSETTE TRANSPORTER"/>
    <property type="match status" value="1"/>
</dbReference>
<keyword evidence="2" id="KW-0813">Transport</keyword>
<comment type="subcellular location">
    <subcellularLocation>
        <location evidence="1">Membrane</location>
        <topology evidence="1">Multi-pass membrane protein</topology>
    </subcellularLocation>
</comment>
<evidence type="ECO:0000256" key="2">
    <source>
        <dbReference type="ARBA" id="ARBA00022448"/>
    </source>
</evidence>
<dbReference type="AlphaFoldDB" id="X6M891"/>
<evidence type="ECO:0000256" key="6">
    <source>
        <dbReference type="ARBA" id="ARBA00023136"/>
    </source>
</evidence>
<dbReference type="GO" id="GO:0090374">
    <property type="term" value="P:oligopeptide export from mitochondrion"/>
    <property type="evidence" value="ECO:0007669"/>
    <property type="project" value="TreeGrafter"/>
</dbReference>
<dbReference type="EMBL" id="ASPP01023594">
    <property type="protein sequence ID" value="ETO10203.1"/>
    <property type="molecule type" value="Genomic_DNA"/>
</dbReference>
<dbReference type="GO" id="GO:0005743">
    <property type="term" value="C:mitochondrial inner membrane"/>
    <property type="evidence" value="ECO:0007669"/>
    <property type="project" value="TreeGrafter"/>
</dbReference>
<dbReference type="OMA" id="SENNSMI"/>
<feature type="domain" description="ABC transmembrane type-1" evidence="8">
    <location>
        <begin position="57"/>
        <end position="348"/>
    </location>
</feature>
<dbReference type="Pfam" id="PF00664">
    <property type="entry name" value="ABC_membrane"/>
    <property type="match status" value="1"/>
</dbReference>
<dbReference type="PROSITE" id="PS50929">
    <property type="entry name" value="ABC_TM1F"/>
    <property type="match status" value="1"/>
</dbReference>
<proteinExistence type="predicted"/>
<evidence type="ECO:0000256" key="5">
    <source>
        <dbReference type="ARBA" id="ARBA00022989"/>
    </source>
</evidence>
<feature type="transmembrane region" description="Helical" evidence="7">
    <location>
        <begin position="102"/>
        <end position="123"/>
    </location>
</feature>
<dbReference type="Proteomes" id="UP000023152">
    <property type="component" value="Unassembled WGS sequence"/>
</dbReference>
<protein>
    <recommendedName>
        <fullName evidence="8">ABC transmembrane type-1 domain-containing protein</fullName>
    </recommendedName>
</protein>
<dbReference type="InterPro" id="IPR036640">
    <property type="entry name" value="ABC1_TM_sf"/>
</dbReference>
<gene>
    <name evidence="9" type="ORF">RFI_27174</name>
</gene>
<keyword evidence="3 7" id="KW-0812">Transmembrane</keyword>
<keyword evidence="5 7" id="KW-1133">Transmembrane helix</keyword>
<evidence type="ECO:0000256" key="7">
    <source>
        <dbReference type="SAM" id="Phobius"/>
    </source>
</evidence>
<dbReference type="OrthoDB" id="6500128at2759"/>
<comment type="caution">
    <text evidence="9">The sequence shown here is derived from an EMBL/GenBank/DDBJ whole genome shotgun (WGS) entry which is preliminary data.</text>
</comment>
<dbReference type="SUPFAM" id="SSF90123">
    <property type="entry name" value="ABC transporter transmembrane region"/>
    <property type="match status" value="1"/>
</dbReference>
<keyword evidence="4" id="KW-0677">Repeat</keyword>
<dbReference type="PANTHER" id="PTHR43394">
    <property type="entry name" value="ATP-DEPENDENT PERMEASE MDL1, MITOCHONDRIAL"/>
    <property type="match status" value="1"/>
</dbReference>
<evidence type="ECO:0000313" key="10">
    <source>
        <dbReference type="Proteomes" id="UP000023152"/>
    </source>
</evidence>
<evidence type="ECO:0000256" key="3">
    <source>
        <dbReference type="ARBA" id="ARBA00022692"/>
    </source>
</evidence>
<accession>X6M891</accession>
<evidence type="ECO:0000256" key="4">
    <source>
        <dbReference type="ARBA" id="ARBA00022737"/>
    </source>
</evidence>
<evidence type="ECO:0000313" key="9">
    <source>
        <dbReference type="EMBL" id="ETO10203.1"/>
    </source>
</evidence>
<dbReference type="GO" id="GO:0015421">
    <property type="term" value="F:ABC-type oligopeptide transporter activity"/>
    <property type="evidence" value="ECO:0007669"/>
    <property type="project" value="TreeGrafter"/>
</dbReference>
<dbReference type="InterPro" id="IPR039421">
    <property type="entry name" value="Type_1_exporter"/>
</dbReference>
<sequence length="375" mass="40909">MTTEPVEELKDVKLDSNTTLKEKAAKEEEKIPDKGGLGRINKEYGTNNCLLLMAAYLAGICNGAVMPFFAVIFRVILDMLNNWYEDKAAGRPSDLSDKALRCLVYFLALGLGAFLFTTLQYGFWGTYGSKVGIAVRKEYLRAALRQDITFHDKETAAKLNNAIVTDCQAIQDGVSTKMGFLLQQTATFFVGMAWAFYYSWQLTLILMACVPVMAAVGWIQGKMIQGAAGAQVDPFAEKGGLVSQEVLTNIRIVLAFPTLVRVKIEEYFDALALATPTALKIHAATGLGIGFFMFALFGIMYPLTLYVGSGMVDDGIISIGKMFGAYFAFFIAGMGMGQVGSVLGDIRKGGMAANKMFVLLDRQPEIRPADSTPIQ</sequence>